<dbReference type="OMA" id="WETFNIS"/>
<reference evidence="2" key="2">
    <citation type="journal article" date="2007" name="Science">
        <title>Genome sequence of Aedes aegypti, a major arbovirus vector.</title>
        <authorList>
            <person name="Nene V."/>
            <person name="Wortman J.R."/>
            <person name="Lawson D."/>
            <person name="Haas B."/>
            <person name="Kodira C."/>
            <person name="Tu Z.J."/>
            <person name="Loftus B."/>
            <person name="Xi Z."/>
            <person name="Megy K."/>
            <person name="Grabherr M."/>
            <person name="Ren Q."/>
            <person name="Zdobnov E.M."/>
            <person name="Lobo N.F."/>
            <person name="Campbell K.S."/>
            <person name="Brown S.E."/>
            <person name="Bonaldo M.F."/>
            <person name="Zhu J."/>
            <person name="Sinkins S.P."/>
            <person name="Hogenkamp D.G."/>
            <person name="Amedeo P."/>
            <person name="Arensburger P."/>
            <person name="Atkinson P.W."/>
            <person name="Bidwell S."/>
            <person name="Biedler J."/>
            <person name="Birney E."/>
            <person name="Bruggner R.V."/>
            <person name="Costas J."/>
            <person name="Coy M.R."/>
            <person name="Crabtree J."/>
            <person name="Crawford M."/>
            <person name="Debruyn B."/>
            <person name="Decaprio D."/>
            <person name="Eiglmeier K."/>
            <person name="Eisenstadt E."/>
            <person name="El-Dorry H."/>
            <person name="Gelbart W.M."/>
            <person name="Gomes S.L."/>
            <person name="Hammond M."/>
            <person name="Hannick L.I."/>
            <person name="Hogan J.R."/>
            <person name="Holmes M.H."/>
            <person name="Jaffe D."/>
            <person name="Johnston J.S."/>
            <person name="Kennedy R.C."/>
            <person name="Koo H."/>
            <person name="Kravitz S."/>
            <person name="Kriventseva E.V."/>
            <person name="Kulp D."/>
            <person name="Labutti K."/>
            <person name="Lee E."/>
            <person name="Li S."/>
            <person name="Lovin D.D."/>
            <person name="Mao C."/>
            <person name="Mauceli E."/>
            <person name="Menck C.F."/>
            <person name="Miller J.R."/>
            <person name="Montgomery P."/>
            <person name="Mori A."/>
            <person name="Nascimento A.L."/>
            <person name="Naveira H.F."/>
            <person name="Nusbaum C."/>
            <person name="O'leary S."/>
            <person name="Orvis J."/>
            <person name="Pertea M."/>
            <person name="Quesneville H."/>
            <person name="Reidenbach K.R."/>
            <person name="Rogers Y.H."/>
            <person name="Roth C.W."/>
            <person name="Schneider J.R."/>
            <person name="Schatz M."/>
            <person name="Shumway M."/>
            <person name="Stanke M."/>
            <person name="Stinson E.O."/>
            <person name="Tubio J.M."/>
            <person name="Vanzee J.P."/>
            <person name="Verjovski-Almeida S."/>
            <person name="Werner D."/>
            <person name="White O."/>
            <person name="Wyder S."/>
            <person name="Zeng Q."/>
            <person name="Zhao Q."/>
            <person name="Zhao Y."/>
            <person name="Hill C.A."/>
            <person name="Raikhel A.S."/>
            <person name="Soares M.B."/>
            <person name="Knudson D.L."/>
            <person name="Lee N.H."/>
            <person name="Galagan J."/>
            <person name="Salzberg S.L."/>
            <person name="Paulsen I.T."/>
            <person name="Dimopoulos G."/>
            <person name="Collins F.H."/>
            <person name="Birren B."/>
            <person name="Fraser-Liggett C.M."/>
            <person name="Severson D.W."/>
        </authorList>
    </citation>
    <scope>NUCLEOTIDE SEQUENCE [LARGE SCALE GENOMIC DNA]</scope>
    <source>
        <strain evidence="2">Liverpool</strain>
    </source>
</reference>
<proteinExistence type="predicted"/>
<dbReference type="PaxDb" id="7159-AAEL012855-PA"/>
<keyword evidence="1" id="KW-0472">Membrane</keyword>
<keyword evidence="1" id="KW-0812">Transmembrane</keyword>
<dbReference type="Proteomes" id="UP000682892">
    <property type="component" value="Unassembled WGS sequence"/>
</dbReference>
<keyword evidence="1" id="KW-1133">Transmembrane helix</keyword>
<dbReference type="AlphaFoldDB" id="Q16KV9"/>
<protein>
    <submittedName>
        <fullName evidence="2">AAEL012855-PA</fullName>
    </submittedName>
</protein>
<dbReference type="OrthoDB" id="10406638at2759"/>
<sequence>MESGMKYDVENATTLAEWKKPLLVTFVFLTVIMTGFVSYTYIYFEEIHQQMNTNASLAKEAIIIPSEAEIVEMIRESREANPCKDDSYRSWETYDLNETRLIYRLDPDENFFYFNRPQGPEFFVDNYVCDELKPFGTQLFLRMFEQMQSTFGFDRARGLLTRANQSENPWTWTELDSRRYFVNFRNSVLSYVISAPTGNDPHPFDSSEGEWSNARSFQFECPGIKIADDLGWIEMGWIANGHAKYPDRDAENLLEFSAVFKSINAWRMLADDCIANYLQSSKNLKLMSYCDCPTEQINCTKNTCTKIWQWPLERLVSFKIWYTNGQWNLAYRYGKSEGSDEIESN</sequence>
<accession>Q16KV9</accession>
<reference evidence="2" key="3">
    <citation type="submission" date="2012-09" db="EMBL/GenBank/DDBJ databases">
        <authorList>
            <consortium name="VectorBase"/>
        </authorList>
    </citation>
    <scope>NUCLEOTIDE SEQUENCE</scope>
    <source>
        <strain evidence="2">Liverpool</strain>
    </source>
</reference>
<feature type="transmembrane region" description="Helical" evidence="1">
    <location>
        <begin position="21"/>
        <end position="44"/>
    </location>
</feature>
<evidence type="ECO:0000313" key="2">
    <source>
        <dbReference type="EMBL" id="EAT34947.1"/>
    </source>
</evidence>
<dbReference type="EMBL" id="CH477936">
    <property type="protein sequence ID" value="EAT34947.1"/>
    <property type="molecule type" value="Genomic_DNA"/>
</dbReference>
<dbReference type="VEuPathDB" id="VectorBase:AAEL012855"/>
<organism evidence="2 3">
    <name type="scientific">Aedes aegypti</name>
    <name type="common">Yellowfever mosquito</name>
    <name type="synonym">Culex aegypti</name>
    <dbReference type="NCBI Taxonomy" id="7159"/>
    <lineage>
        <taxon>Eukaryota</taxon>
        <taxon>Metazoa</taxon>
        <taxon>Ecdysozoa</taxon>
        <taxon>Arthropoda</taxon>
        <taxon>Hexapoda</taxon>
        <taxon>Insecta</taxon>
        <taxon>Pterygota</taxon>
        <taxon>Neoptera</taxon>
        <taxon>Endopterygota</taxon>
        <taxon>Diptera</taxon>
        <taxon>Nematocera</taxon>
        <taxon>Culicoidea</taxon>
        <taxon>Culicidae</taxon>
        <taxon>Culicinae</taxon>
        <taxon>Aedini</taxon>
        <taxon>Aedes</taxon>
        <taxon>Stegomyia</taxon>
    </lineage>
</organism>
<dbReference type="KEGG" id="aag:5576905"/>
<reference evidence="2" key="1">
    <citation type="submission" date="2005-10" db="EMBL/GenBank/DDBJ databases">
        <authorList>
            <person name="Loftus B.J."/>
            <person name="Nene V.M."/>
            <person name="Hannick L.I."/>
            <person name="Bidwell S."/>
            <person name="Haas B."/>
            <person name="Amedeo P."/>
            <person name="Orvis J."/>
            <person name="Wortman J.R."/>
            <person name="White O.R."/>
            <person name="Salzberg S."/>
            <person name="Shumway M."/>
            <person name="Koo H."/>
            <person name="Zhao Y."/>
            <person name="Holmes M."/>
            <person name="Miller J."/>
            <person name="Schatz M."/>
            <person name="Pop M."/>
            <person name="Pai G."/>
            <person name="Utterback T."/>
            <person name="Rogers Y.-H."/>
            <person name="Kravitz S."/>
            <person name="Fraser C.M."/>
        </authorList>
    </citation>
    <scope>NUCLEOTIDE SEQUENCE</scope>
    <source>
        <strain evidence="2">Liverpool</strain>
    </source>
</reference>
<evidence type="ECO:0000256" key="1">
    <source>
        <dbReference type="SAM" id="Phobius"/>
    </source>
</evidence>
<dbReference type="HOGENOM" id="CLU_804649_0_0_1"/>
<name>Q16KV9_AEDAE</name>
<evidence type="ECO:0000313" key="3">
    <source>
        <dbReference type="Proteomes" id="UP000682892"/>
    </source>
</evidence>
<gene>
    <name evidence="2" type="ORF">AaeL_AAEL012855</name>
</gene>